<sequence length="104" mass="11491">MDKDLQYESNASLLSSLLNIPADELACQNMSDILEAPLSIKGIGNKKADKLYVVKEVVRRIMEERPSDAPVIITTPAVIQLPAGKILPLQKGWSRQAKSWTSPF</sequence>
<protein>
    <submittedName>
        <fullName evidence="1">DNA repair protein RadC</fullName>
    </submittedName>
</protein>
<name>A0A1H0NPT8_SELRU</name>
<dbReference type="AlphaFoldDB" id="A0A1H0NPT8"/>
<organism evidence="1 2">
    <name type="scientific">Selenomonas ruminantium</name>
    <dbReference type="NCBI Taxonomy" id="971"/>
    <lineage>
        <taxon>Bacteria</taxon>
        <taxon>Bacillati</taxon>
        <taxon>Bacillota</taxon>
        <taxon>Negativicutes</taxon>
        <taxon>Selenomonadales</taxon>
        <taxon>Selenomonadaceae</taxon>
        <taxon>Selenomonas</taxon>
    </lineage>
</organism>
<evidence type="ECO:0000313" key="2">
    <source>
        <dbReference type="Proteomes" id="UP000182412"/>
    </source>
</evidence>
<dbReference type="EMBL" id="FNJQ01000003">
    <property type="protein sequence ID" value="SDO94380.1"/>
    <property type="molecule type" value="Genomic_DNA"/>
</dbReference>
<gene>
    <name evidence="1" type="ORF">SAMN05216366_103146</name>
</gene>
<evidence type="ECO:0000313" key="1">
    <source>
        <dbReference type="EMBL" id="SDO94380.1"/>
    </source>
</evidence>
<accession>A0A1H0NPT8</accession>
<dbReference type="Proteomes" id="UP000182412">
    <property type="component" value="Unassembled WGS sequence"/>
</dbReference>
<reference evidence="1 2" key="1">
    <citation type="submission" date="2016-10" db="EMBL/GenBank/DDBJ databases">
        <authorList>
            <person name="de Groot N.N."/>
        </authorList>
    </citation>
    <scope>NUCLEOTIDE SEQUENCE [LARGE SCALE GENOMIC DNA]</scope>
    <source>
        <strain evidence="1 2">S137</strain>
    </source>
</reference>
<proteinExistence type="predicted"/>